<dbReference type="Proteomes" id="UP000314294">
    <property type="component" value="Unassembled WGS sequence"/>
</dbReference>
<reference evidence="1 2" key="1">
    <citation type="submission" date="2019-03" db="EMBL/GenBank/DDBJ databases">
        <title>First draft genome of Liparis tanakae, snailfish: a comprehensive survey of snailfish specific genes.</title>
        <authorList>
            <person name="Kim W."/>
            <person name="Song I."/>
            <person name="Jeong J.-H."/>
            <person name="Kim D."/>
            <person name="Kim S."/>
            <person name="Ryu S."/>
            <person name="Song J.Y."/>
            <person name="Lee S.K."/>
        </authorList>
    </citation>
    <scope>NUCLEOTIDE SEQUENCE [LARGE SCALE GENOMIC DNA]</scope>
    <source>
        <tissue evidence="1">Muscle</tissue>
    </source>
</reference>
<dbReference type="EMBL" id="SRLO01000728">
    <property type="protein sequence ID" value="TNN47693.1"/>
    <property type="molecule type" value="Genomic_DNA"/>
</dbReference>
<keyword evidence="2" id="KW-1185">Reference proteome</keyword>
<sequence>MLSGEPRTGGAEEHIWDRLVFSDRALERSTTQVTSLEVAVMHPSTTPSPASLQGSISFKSLFHQLITTTRSGLHGSISLLIRAASPQLQISP</sequence>
<comment type="caution">
    <text evidence="1">The sequence shown here is derived from an EMBL/GenBank/DDBJ whole genome shotgun (WGS) entry which is preliminary data.</text>
</comment>
<name>A0A4Z2G481_9TELE</name>
<proteinExistence type="predicted"/>
<protein>
    <submittedName>
        <fullName evidence="1">Uncharacterized protein</fullName>
    </submittedName>
</protein>
<gene>
    <name evidence="1" type="ORF">EYF80_042103</name>
</gene>
<accession>A0A4Z2G481</accession>
<dbReference type="AlphaFoldDB" id="A0A4Z2G481"/>
<evidence type="ECO:0000313" key="2">
    <source>
        <dbReference type="Proteomes" id="UP000314294"/>
    </source>
</evidence>
<organism evidence="1 2">
    <name type="scientific">Liparis tanakae</name>
    <name type="common">Tanaka's snailfish</name>
    <dbReference type="NCBI Taxonomy" id="230148"/>
    <lineage>
        <taxon>Eukaryota</taxon>
        <taxon>Metazoa</taxon>
        <taxon>Chordata</taxon>
        <taxon>Craniata</taxon>
        <taxon>Vertebrata</taxon>
        <taxon>Euteleostomi</taxon>
        <taxon>Actinopterygii</taxon>
        <taxon>Neopterygii</taxon>
        <taxon>Teleostei</taxon>
        <taxon>Neoteleostei</taxon>
        <taxon>Acanthomorphata</taxon>
        <taxon>Eupercaria</taxon>
        <taxon>Perciformes</taxon>
        <taxon>Cottioidei</taxon>
        <taxon>Cottales</taxon>
        <taxon>Liparidae</taxon>
        <taxon>Liparis</taxon>
    </lineage>
</organism>
<evidence type="ECO:0000313" key="1">
    <source>
        <dbReference type="EMBL" id="TNN47693.1"/>
    </source>
</evidence>